<proteinExistence type="predicted"/>
<dbReference type="RefSeq" id="WP_134488023.1">
    <property type="nucleotide sequence ID" value="NZ_CP139089.1"/>
</dbReference>
<dbReference type="InterPro" id="IPR027051">
    <property type="entry name" value="XdhC_Rossmann_dom"/>
</dbReference>
<dbReference type="OrthoDB" id="9815497at2"/>
<evidence type="ECO:0000259" key="1">
    <source>
        <dbReference type="Pfam" id="PF02625"/>
    </source>
</evidence>
<dbReference type="Pfam" id="PF13478">
    <property type="entry name" value="XdhC_C"/>
    <property type="match status" value="1"/>
</dbReference>
<evidence type="ECO:0000313" key="3">
    <source>
        <dbReference type="EMBL" id="VFU08158.1"/>
    </source>
</evidence>
<organism evidence="3 4">
    <name type="scientific">Methylocella tundrae</name>
    <dbReference type="NCBI Taxonomy" id="227605"/>
    <lineage>
        <taxon>Bacteria</taxon>
        <taxon>Pseudomonadati</taxon>
        <taxon>Pseudomonadota</taxon>
        <taxon>Alphaproteobacteria</taxon>
        <taxon>Hyphomicrobiales</taxon>
        <taxon>Beijerinckiaceae</taxon>
        <taxon>Methylocella</taxon>
    </lineage>
</organism>
<feature type="domain" description="XdhC Rossmann" evidence="2">
    <location>
        <begin position="183"/>
        <end position="323"/>
    </location>
</feature>
<dbReference type="Pfam" id="PF02625">
    <property type="entry name" value="XdhC_CoxI"/>
    <property type="match status" value="1"/>
</dbReference>
<gene>
    <name evidence="3" type="ORF">MTUNDRAET4_1265</name>
</gene>
<sequence>MLASDDDILLEAQRWTSAGRALAIATVVETWGSAPRPVGSHLVVDAEGNFLGSVSGGCVEGEVVTQALAAIGAKSRHMLEFGVADETAWRAGLSCGGRIKVHVRQLDAEILERINAERAARRPCAIVTDLGSGAERLVRSDNLATDALAEKVAVQLRRRESGLAQEDGRAVFITVYAPPARIIAVGAVHISQALAPMARLAGFDPVIIDPRTAFATADRFPGAELVAEWPQDAFASVSLDAATAIVLLTHEPRIDDEALIRALRADCFYIGALGSRKTHARRLERMRAAGFSEASLGRIHAPIGLDIGARSPPEIAVAILGEIIEALRRGPHMAQSGRAA</sequence>
<dbReference type="EMBL" id="LR536450">
    <property type="protein sequence ID" value="VFU08158.1"/>
    <property type="molecule type" value="Genomic_DNA"/>
</dbReference>
<reference evidence="3 4" key="1">
    <citation type="submission" date="2019-03" db="EMBL/GenBank/DDBJ databases">
        <authorList>
            <person name="Kox A.R. M."/>
        </authorList>
    </citation>
    <scope>NUCLEOTIDE SEQUENCE [LARGE SCALE GENOMIC DNA]</scope>
    <source>
        <strain evidence="3">MTUNDRAET4 annotated genome</strain>
    </source>
</reference>
<dbReference type="InterPro" id="IPR052698">
    <property type="entry name" value="MoCofactor_Util/Proc"/>
</dbReference>
<evidence type="ECO:0008006" key="5">
    <source>
        <dbReference type="Google" id="ProtNLM"/>
    </source>
</evidence>
<dbReference type="AlphaFoldDB" id="A0A4U8YYJ1"/>
<accession>A0A4U8YYJ1</accession>
<dbReference type="Proteomes" id="UP000294360">
    <property type="component" value="Chromosome"/>
</dbReference>
<dbReference type="PANTHER" id="PTHR30388">
    <property type="entry name" value="ALDEHYDE OXIDOREDUCTASE MOLYBDENUM COFACTOR ASSEMBLY PROTEIN"/>
    <property type="match status" value="1"/>
</dbReference>
<protein>
    <recommendedName>
        <fullName evidence="5">XdhC/CoxI family protein</fullName>
    </recommendedName>
</protein>
<dbReference type="KEGG" id="mtun:MTUNDRAET4_1265"/>
<evidence type="ECO:0000259" key="2">
    <source>
        <dbReference type="Pfam" id="PF13478"/>
    </source>
</evidence>
<dbReference type="Gene3D" id="3.40.50.720">
    <property type="entry name" value="NAD(P)-binding Rossmann-like Domain"/>
    <property type="match status" value="1"/>
</dbReference>
<dbReference type="PANTHER" id="PTHR30388:SF4">
    <property type="entry name" value="MOLYBDENUM COFACTOR INSERTION CHAPERONE PAOD"/>
    <property type="match status" value="1"/>
</dbReference>
<feature type="domain" description="XdhC- CoxI" evidence="1">
    <location>
        <begin position="15"/>
        <end position="82"/>
    </location>
</feature>
<name>A0A4U8YYJ1_METTU</name>
<dbReference type="InterPro" id="IPR003777">
    <property type="entry name" value="XdhC_CoxI"/>
</dbReference>
<evidence type="ECO:0000313" key="4">
    <source>
        <dbReference type="Proteomes" id="UP000294360"/>
    </source>
</evidence>